<evidence type="ECO:0000259" key="4">
    <source>
        <dbReference type="SMART" id="SM00822"/>
    </source>
</evidence>
<feature type="domain" description="Ketoreductase" evidence="4">
    <location>
        <begin position="7"/>
        <end position="184"/>
    </location>
</feature>
<dbReference type="InterPro" id="IPR002347">
    <property type="entry name" value="SDR_fam"/>
</dbReference>
<comment type="similarity">
    <text evidence="1">Belongs to the short-chain dehydrogenases/reductases (SDR) family.</text>
</comment>
<dbReference type="FunFam" id="3.40.50.720:FF:000084">
    <property type="entry name" value="Short-chain dehydrogenase reductase"/>
    <property type="match status" value="1"/>
</dbReference>
<evidence type="ECO:0000313" key="5">
    <source>
        <dbReference type="EMBL" id="AVZ43956.1"/>
    </source>
</evidence>
<evidence type="ECO:0000256" key="1">
    <source>
        <dbReference type="ARBA" id="ARBA00006484"/>
    </source>
</evidence>
<dbReference type="PANTHER" id="PTHR24321">
    <property type="entry name" value="DEHYDROGENASES, SHORT CHAIN"/>
    <property type="match status" value="1"/>
</dbReference>
<dbReference type="InterPro" id="IPR036291">
    <property type="entry name" value="NAD(P)-bd_dom_sf"/>
</dbReference>
<sequence length="248" mass="25836">MSDFKDLVSIVTGGASGIGEATAKLLQSRGAKVFVFDRNQPINPINGVSYLMCDITNREDVNKSVADVAKNGLDILVNNAGIGAIGDVTAGDDAEWHKVLDVNVVGTARMSSAAIPFLRKSKNAAIVNVSSIVATDGFPQRAIYSASKGAVHALTMAMAADHIREGIRINCVVPATADTPWVGRLLEQASDAKAMKEALIARQPMGRLVTAEEIAHAICYLASPLSSSTTGIGLNVDGGVGGLRVPPK</sequence>
<dbReference type="PRINTS" id="PR00081">
    <property type="entry name" value="GDHRDH"/>
</dbReference>
<dbReference type="Pfam" id="PF13561">
    <property type="entry name" value="adh_short_C2"/>
    <property type="match status" value="1"/>
</dbReference>
<dbReference type="PROSITE" id="PS00061">
    <property type="entry name" value="ADH_SHORT"/>
    <property type="match status" value="1"/>
</dbReference>
<dbReference type="SMART" id="SM00822">
    <property type="entry name" value="PKS_KR"/>
    <property type="match status" value="1"/>
</dbReference>
<keyword evidence="3" id="KW-0520">NAD</keyword>
<dbReference type="EMBL" id="MF737519">
    <property type="protein sequence ID" value="AVZ43956.1"/>
    <property type="molecule type" value="Genomic_DNA"/>
</dbReference>
<dbReference type="CDD" id="cd05233">
    <property type="entry name" value="SDR_c"/>
    <property type="match status" value="1"/>
</dbReference>
<accession>A0A2R4S9S0</accession>
<dbReference type="Gene3D" id="3.40.50.720">
    <property type="entry name" value="NAD(P)-binding Rossmann-like Domain"/>
    <property type="match status" value="1"/>
</dbReference>
<dbReference type="InterPro" id="IPR020904">
    <property type="entry name" value="Sc_DH/Rdtase_CS"/>
</dbReference>
<keyword evidence="2" id="KW-0560">Oxidoreductase</keyword>
<evidence type="ECO:0000256" key="3">
    <source>
        <dbReference type="ARBA" id="ARBA00023027"/>
    </source>
</evidence>
<dbReference type="PRINTS" id="PR00080">
    <property type="entry name" value="SDRFAMILY"/>
</dbReference>
<dbReference type="SUPFAM" id="SSF51735">
    <property type="entry name" value="NAD(P)-binding Rossmann-fold domains"/>
    <property type="match status" value="1"/>
</dbReference>
<protein>
    <submittedName>
        <fullName evidence="5">Putative NAD(P)-dependent oxidoreductase</fullName>
    </submittedName>
</protein>
<reference evidence="5" key="1">
    <citation type="journal article" date="2018" name="Nature">
        <title>A distinct abundant group of microbial rhodopsins discovered using functional metagenomics.</title>
        <authorList>
            <person name="Pushkarev A."/>
            <person name="Inoue K."/>
            <person name="Larom S."/>
            <person name="Flores-Uribe J."/>
            <person name="Singh M."/>
            <person name="Konno M."/>
            <person name="Tomido S."/>
            <person name="Ito S."/>
            <person name="Nakamura R."/>
            <person name="Tsunoda S.P."/>
            <person name="Philsof A."/>
            <person name="Sharon I."/>
            <person name="Yutin N."/>
            <person name="Koonin E.V."/>
            <person name="Kandori H."/>
            <person name="Beja O."/>
        </authorList>
    </citation>
    <scope>NUCLEOTIDE SEQUENCE</scope>
</reference>
<dbReference type="AlphaFoldDB" id="A0A2R4S9S0"/>
<dbReference type="PANTHER" id="PTHR24321:SF8">
    <property type="entry name" value="ESTRADIOL 17-BETA-DEHYDROGENASE 8-RELATED"/>
    <property type="match status" value="1"/>
</dbReference>
<proteinExistence type="inferred from homology"/>
<evidence type="ECO:0000256" key="2">
    <source>
        <dbReference type="ARBA" id="ARBA00023002"/>
    </source>
</evidence>
<name>A0A2R4S9S0_9ACTN</name>
<dbReference type="GO" id="GO:0016491">
    <property type="term" value="F:oxidoreductase activity"/>
    <property type="evidence" value="ECO:0007669"/>
    <property type="project" value="UniProtKB-KW"/>
</dbReference>
<organism evidence="5">
    <name type="scientific">uncultured Actinomycetes bacterium</name>
    <dbReference type="NCBI Taxonomy" id="152507"/>
    <lineage>
        <taxon>Bacteria</taxon>
        <taxon>Bacillati</taxon>
        <taxon>Actinomycetota</taxon>
        <taxon>Actinomycetes</taxon>
        <taxon>environmental samples</taxon>
    </lineage>
</organism>
<dbReference type="InterPro" id="IPR057326">
    <property type="entry name" value="KR_dom"/>
</dbReference>